<feature type="compositionally biased region" description="Basic residues" evidence="1">
    <location>
        <begin position="321"/>
        <end position="332"/>
    </location>
</feature>
<comment type="caution">
    <text evidence="2">The sequence shown here is derived from an EMBL/GenBank/DDBJ whole genome shotgun (WGS) entry which is preliminary data.</text>
</comment>
<evidence type="ECO:0000313" key="2">
    <source>
        <dbReference type="EMBL" id="TAJ45567.1"/>
    </source>
</evidence>
<dbReference type="EMBL" id="PGCL01000001">
    <property type="protein sequence ID" value="TAJ45567.1"/>
    <property type="molecule type" value="Genomic_DNA"/>
</dbReference>
<protein>
    <submittedName>
        <fullName evidence="2">Uncharacterized protein</fullName>
    </submittedName>
</protein>
<accession>A0A483CVM6</accession>
<feature type="region of interest" description="Disordered" evidence="1">
    <location>
        <begin position="321"/>
        <end position="350"/>
    </location>
</feature>
<reference evidence="2 3" key="1">
    <citation type="submission" date="2017-11" db="EMBL/GenBank/DDBJ databases">
        <title>Isolation and Characterization of Methanofollis Species from Methane Seep Offshore SW Taiwan.</title>
        <authorList>
            <person name="Teng N.-H."/>
            <person name="Lai M.-C."/>
            <person name="Chen S.-C."/>
        </authorList>
    </citation>
    <scope>NUCLEOTIDE SEQUENCE [LARGE SCALE GENOMIC DNA]</scope>
    <source>
        <strain evidence="2 3">FWC-SCC2</strain>
    </source>
</reference>
<proteinExistence type="predicted"/>
<feature type="region of interest" description="Disordered" evidence="1">
    <location>
        <begin position="22"/>
        <end position="62"/>
    </location>
</feature>
<organism evidence="2 3">
    <name type="scientific">Methanofollis fontis</name>
    <dbReference type="NCBI Taxonomy" id="2052832"/>
    <lineage>
        <taxon>Archaea</taxon>
        <taxon>Methanobacteriati</taxon>
        <taxon>Methanobacteriota</taxon>
        <taxon>Stenosarchaea group</taxon>
        <taxon>Methanomicrobia</taxon>
        <taxon>Methanomicrobiales</taxon>
        <taxon>Methanomicrobiaceae</taxon>
        <taxon>Methanofollis</taxon>
    </lineage>
</organism>
<dbReference type="Proteomes" id="UP000292580">
    <property type="component" value="Unassembled WGS sequence"/>
</dbReference>
<keyword evidence="3" id="KW-1185">Reference proteome</keyword>
<gene>
    <name evidence="2" type="ORF">CUJ86_02245</name>
</gene>
<dbReference type="RefSeq" id="WP_130645929.1">
    <property type="nucleotide sequence ID" value="NZ_PGCL01000001.1"/>
</dbReference>
<evidence type="ECO:0000256" key="1">
    <source>
        <dbReference type="SAM" id="MobiDB-lite"/>
    </source>
</evidence>
<name>A0A483CVM6_9EURY</name>
<evidence type="ECO:0000313" key="3">
    <source>
        <dbReference type="Proteomes" id="UP000292580"/>
    </source>
</evidence>
<sequence>MLLWLGVSLGFFHSVIVSTVKPETQPTTGKEMADTGEMNGDPIPLCRGNDNADRLTPPPPAPPVRIRLEWDRQYYRDHIRESYAEPEVRLVIGETTIPPKSGIRSWVWDTFLSIYQSLGHIDTERLGDRKKDLEYSISNNADDLRKISFGECVYDVGLYPTGDEEMLCIRYESWDDGRKDRAIKLPLRDFVRGILDSNLDYFDQVAEIRAEKEVDESIDDTLEQVYASFRIIREWYYARWEPDPRPGDPLLAYRYLPPRKKNGFARFTPSDLSYNPSIFRAAIRSGLKLPQDVRRRRRRRPHFGFGRMSWWRNASMIGRYRRGPRGHTRRRPSLNPPEARSHTQYTRQPR</sequence>
<dbReference type="AlphaFoldDB" id="A0A483CVM6"/>